<evidence type="ECO:0000259" key="1">
    <source>
        <dbReference type="PROSITE" id="PS51707"/>
    </source>
</evidence>
<name>A0A268P237_SHOCL</name>
<dbReference type="Gene3D" id="2.40.320.10">
    <property type="entry name" value="Hypothetical Protein Pfu-838710-001"/>
    <property type="match status" value="1"/>
</dbReference>
<organism evidence="2 3">
    <name type="scientific">Shouchella clausii</name>
    <name type="common">Alkalihalobacillus clausii</name>
    <dbReference type="NCBI Taxonomy" id="79880"/>
    <lineage>
        <taxon>Bacteria</taxon>
        <taxon>Bacillati</taxon>
        <taxon>Bacillota</taxon>
        <taxon>Bacilli</taxon>
        <taxon>Bacillales</taxon>
        <taxon>Bacillaceae</taxon>
        <taxon>Shouchella</taxon>
    </lineage>
</organism>
<reference evidence="2 3" key="1">
    <citation type="submission" date="2017-07" db="EMBL/GenBank/DDBJ databases">
        <title>Isolation and whole genome analysis of endospore-forming bacteria from heroin.</title>
        <authorList>
            <person name="Kalinowski J."/>
            <person name="Ahrens B."/>
            <person name="Al-Dilaimi A."/>
            <person name="Winkler A."/>
            <person name="Wibberg D."/>
            <person name="Schleenbecker U."/>
            <person name="Ruckert C."/>
            <person name="Wolfel R."/>
            <person name="Grass G."/>
        </authorList>
    </citation>
    <scope>NUCLEOTIDE SEQUENCE [LARGE SCALE GENOMIC DNA]</scope>
    <source>
        <strain evidence="2 3">7539</strain>
    </source>
</reference>
<accession>A0A268P237</accession>
<dbReference type="EMBL" id="NPCC01000008">
    <property type="protein sequence ID" value="PAE89559.1"/>
    <property type="molecule type" value="Genomic_DNA"/>
</dbReference>
<protein>
    <recommendedName>
        <fullName evidence="1">CYTH domain-containing protein</fullName>
    </recommendedName>
</protein>
<dbReference type="PROSITE" id="PS51707">
    <property type="entry name" value="CYTH"/>
    <property type="match status" value="1"/>
</dbReference>
<sequence length="238" mass="26627">MADTLYCFILLPQSCFFRNQCNTKRSENPRFAEGRQSTYNKERKTQKWGTTMAKEIEYEAKSMLSEAAYRQLTGKFGTKAEKQQNDYYDTADFTLKSAGAALRVRRKKGSSVFTLKAPANGGLLETHQPLTKSGEQLLLSGALPEGEVQSAIKELIGTIPTIRHFGSLTTYRIEVPYKGGVLCLDHSVYAGTEDYEIEYEGQSLEHAESILTQLLAEADVPFVPAKNKVARFYEQATP</sequence>
<proteinExistence type="predicted"/>
<evidence type="ECO:0000313" key="2">
    <source>
        <dbReference type="EMBL" id="PAE89559.1"/>
    </source>
</evidence>
<dbReference type="AlphaFoldDB" id="A0A268P237"/>
<dbReference type="Pfam" id="PF01928">
    <property type="entry name" value="CYTH"/>
    <property type="match status" value="1"/>
</dbReference>
<comment type="caution">
    <text evidence="2">The sequence shown here is derived from an EMBL/GenBank/DDBJ whole genome shotgun (WGS) entry which is preliminary data.</text>
</comment>
<gene>
    <name evidence="2" type="ORF">CHH72_07935</name>
</gene>
<feature type="domain" description="CYTH" evidence="1">
    <location>
        <begin position="55"/>
        <end position="238"/>
    </location>
</feature>
<dbReference type="CDD" id="cd07762">
    <property type="entry name" value="CYTH-like_Pase_1"/>
    <property type="match status" value="1"/>
</dbReference>
<dbReference type="InterPro" id="IPR023577">
    <property type="entry name" value="CYTH_domain"/>
</dbReference>
<dbReference type="InterPro" id="IPR033469">
    <property type="entry name" value="CYTH-like_dom_sf"/>
</dbReference>
<dbReference type="SMART" id="SM01118">
    <property type="entry name" value="CYTH"/>
    <property type="match status" value="1"/>
</dbReference>
<evidence type="ECO:0000313" key="3">
    <source>
        <dbReference type="Proteomes" id="UP000216207"/>
    </source>
</evidence>
<dbReference type="Proteomes" id="UP000216207">
    <property type="component" value="Unassembled WGS sequence"/>
</dbReference>
<dbReference type="InterPro" id="IPR009195">
    <property type="entry name" value="Uncharacterised_YjbK"/>
</dbReference>
<dbReference type="SUPFAM" id="SSF55154">
    <property type="entry name" value="CYTH-like phosphatases"/>
    <property type="match status" value="1"/>
</dbReference>